<gene>
    <name evidence="1" type="ORF">UFOVP999_47</name>
</gene>
<sequence>MTNYIEEYNDMIQNLAIEYSRKYQMLERDDIAQELWVWFVTHPKKYKEWSTYEQKDKDNLIAKSLRNAALKYCEIEKARKSGYKTNDLYYYDLSVVEAFLPSIITESYEIPAKIQDLNFKFGKGDVTDGNNWLALRSDIATGFYKLPESKQNILRLRFMDEQSEWSVIAKQLKTSPDGARMKVQRVLIALTKNLGGFRPFYDSDKVTDE</sequence>
<evidence type="ECO:0000313" key="1">
    <source>
        <dbReference type="EMBL" id="CAB4177394.1"/>
    </source>
</evidence>
<accession>A0A6J5QCM0</accession>
<organism evidence="1">
    <name type="scientific">uncultured Caudovirales phage</name>
    <dbReference type="NCBI Taxonomy" id="2100421"/>
    <lineage>
        <taxon>Viruses</taxon>
        <taxon>Duplodnaviria</taxon>
        <taxon>Heunggongvirae</taxon>
        <taxon>Uroviricota</taxon>
        <taxon>Caudoviricetes</taxon>
        <taxon>Peduoviridae</taxon>
        <taxon>Maltschvirus</taxon>
        <taxon>Maltschvirus maltsch</taxon>
    </lineage>
</organism>
<protein>
    <submittedName>
        <fullName evidence="1">Uncharacterized protein</fullName>
    </submittedName>
</protein>
<reference evidence="1" key="1">
    <citation type="submission" date="2020-05" db="EMBL/GenBank/DDBJ databases">
        <authorList>
            <person name="Chiriac C."/>
            <person name="Salcher M."/>
            <person name="Ghai R."/>
            <person name="Kavagutti S V."/>
        </authorList>
    </citation>
    <scope>NUCLEOTIDE SEQUENCE</scope>
</reference>
<proteinExistence type="predicted"/>
<dbReference type="EMBL" id="LR796947">
    <property type="protein sequence ID" value="CAB4177394.1"/>
    <property type="molecule type" value="Genomic_DNA"/>
</dbReference>
<name>A0A6J5QCM0_9CAUD</name>